<evidence type="ECO:0000313" key="14">
    <source>
        <dbReference type="Proteomes" id="UP000242687"/>
    </source>
</evidence>
<evidence type="ECO:0000256" key="2">
    <source>
        <dbReference type="ARBA" id="ARBA00003968"/>
    </source>
</evidence>
<evidence type="ECO:0000256" key="11">
    <source>
        <dbReference type="HAMAP-Rule" id="MF_00004"/>
    </source>
</evidence>
<sequence length="175" mass="19019">MIEQQIKAAIRDIPDFPKPGIVFKDITTILKDHALCESIVNAFIERLGNKQIDAVAGIESRGFLFGLTLANQLGVPFVPIRKAGKLPYSVKQKKYDLEYGSAVIEMHTDAFEPGAHILLHDDLLATGGTVMAASELIHDMGGHVCGFTFIVELGFLGGREKIVPVSDEVIALAVY</sequence>
<comment type="catalytic activity">
    <reaction evidence="1 11">
        <text>AMP + diphosphate = 5-phospho-alpha-D-ribose 1-diphosphate + adenine</text>
        <dbReference type="Rhea" id="RHEA:16609"/>
        <dbReference type="ChEBI" id="CHEBI:16708"/>
        <dbReference type="ChEBI" id="CHEBI:33019"/>
        <dbReference type="ChEBI" id="CHEBI:58017"/>
        <dbReference type="ChEBI" id="CHEBI:456215"/>
        <dbReference type="EC" id="2.4.2.7"/>
    </reaction>
</comment>
<feature type="domain" description="Phosphoribosyltransferase" evidence="12">
    <location>
        <begin position="31"/>
        <end position="143"/>
    </location>
</feature>
<evidence type="ECO:0000256" key="1">
    <source>
        <dbReference type="ARBA" id="ARBA00000868"/>
    </source>
</evidence>
<dbReference type="InterPro" id="IPR029057">
    <property type="entry name" value="PRTase-like"/>
</dbReference>
<evidence type="ECO:0000313" key="13">
    <source>
        <dbReference type="EMBL" id="PJJ84118.1"/>
    </source>
</evidence>
<evidence type="ECO:0000256" key="3">
    <source>
        <dbReference type="ARBA" id="ARBA00004496"/>
    </source>
</evidence>
<reference evidence="13 14" key="1">
    <citation type="submission" date="2017-11" db="EMBL/GenBank/DDBJ databases">
        <title>Genomic Encyclopedia of Archaeal and Bacterial Type Strains, Phase II (KMG-II): From Individual Species to Whole Genera.</title>
        <authorList>
            <person name="Goeker M."/>
        </authorList>
    </citation>
    <scope>NUCLEOTIDE SEQUENCE [LARGE SCALE GENOMIC DNA]</scope>
    <source>
        <strain evidence="13 14">DSM 28175</strain>
    </source>
</reference>
<dbReference type="Pfam" id="PF00156">
    <property type="entry name" value="Pribosyltran"/>
    <property type="match status" value="1"/>
</dbReference>
<dbReference type="GO" id="GO:0044209">
    <property type="term" value="P:AMP salvage"/>
    <property type="evidence" value="ECO:0007669"/>
    <property type="project" value="UniProtKB-UniRule"/>
</dbReference>
<gene>
    <name evidence="11" type="primary">apt</name>
    <name evidence="13" type="ORF">CLV57_1122</name>
</gene>
<dbReference type="NCBIfam" id="NF002634">
    <property type="entry name" value="PRK02304.1-3"/>
    <property type="match status" value="1"/>
</dbReference>
<dbReference type="PANTHER" id="PTHR32315:SF3">
    <property type="entry name" value="ADENINE PHOSPHORIBOSYLTRANSFERASE"/>
    <property type="match status" value="1"/>
</dbReference>
<dbReference type="NCBIfam" id="TIGR01090">
    <property type="entry name" value="apt"/>
    <property type="match status" value="1"/>
</dbReference>
<dbReference type="GO" id="GO:0006168">
    <property type="term" value="P:adenine salvage"/>
    <property type="evidence" value="ECO:0007669"/>
    <property type="project" value="InterPro"/>
</dbReference>
<dbReference type="RefSeq" id="WP_100340327.1">
    <property type="nucleotide sequence ID" value="NZ_PGFJ01000001.1"/>
</dbReference>
<comment type="caution">
    <text evidence="13">The sequence shown here is derived from an EMBL/GenBank/DDBJ whole genome shotgun (WGS) entry which is preliminary data.</text>
</comment>
<dbReference type="UniPathway" id="UPA00588">
    <property type="reaction ID" value="UER00646"/>
</dbReference>
<dbReference type="GO" id="GO:0006166">
    <property type="term" value="P:purine ribonucleoside salvage"/>
    <property type="evidence" value="ECO:0007669"/>
    <property type="project" value="UniProtKB-UniRule"/>
</dbReference>
<proteinExistence type="inferred from homology"/>
<comment type="pathway">
    <text evidence="4 11">Purine metabolism; AMP biosynthesis via salvage pathway; AMP from adenine: step 1/1.</text>
</comment>
<dbReference type="EC" id="2.4.2.7" evidence="6 11"/>
<accession>A0A2H9VTH7</accession>
<dbReference type="EMBL" id="PGFJ01000001">
    <property type="protein sequence ID" value="PJJ84118.1"/>
    <property type="molecule type" value="Genomic_DNA"/>
</dbReference>
<dbReference type="GO" id="GO:0016208">
    <property type="term" value="F:AMP binding"/>
    <property type="evidence" value="ECO:0007669"/>
    <property type="project" value="TreeGrafter"/>
</dbReference>
<comment type="subunit">
    <text evidence="11">Homodimer.</text>
</comment>
<dbReference type="OrthoDB" id="9803963at2"/>
<name>A0A2H9VTH7_9SPHI</name>
<dbReference type="HAMAP" id="MF_00004">
    <property type="entry name" value="Aden_phosphoribosyltr"/>
    <property type="match status" value="1"/>
</dbReference>
<dbReference type="GO" id="GO:0002055">
    <property type="term" value="F:adenine binding"/>
    <property type="evidence" value="ECO:0007669"/>
    <property type="project" value="TreeGrafter"/>
</dbReference>
<dbReference type="InterPro" id="IPR050054">
    <property type="entry name" value="UPRTase/APRTase"/>
</dbReference>
<keyword evidence="7 11" id="KW-0963">Cytoplasm</keyword>
<dbReference type="CDD" id="cd06223">
    <property type="entry name" value="PRTases_typeI"/>
    <property type="match status" value="1"/>
</dbReference>
<evidence type="ECO:0000256" key="6">
    <source>
        <dbReference type="ARBA" id="ARBA00011893"/>
    </source>
</evidence>
<dbReference type="InterPro" id="IPR000836">
    <property type="entry name" value="PRTase_dom"/>
</dbReference>
<dbReference type="SUPFAM" id="SSF53271">
    <property type="entry name" value="PRTase-like"/>
    <property type="match status" value="1"/>
</dbReference>
<dbReference type="Gene3D" id="3.40.50.2020">
    <property type="match status" value="1"/>
</dbReference>
<evidence type="ECO:0000256" key="7">
    <source>
        <dbReference type="ARBA" id="ARBA00022490"/>
    </source>
</evidence>
<protein>
    <recommendedName>
        <fullName evidence="6 11">Adenine phosphoribosyltransferase</fullName>
        <shortName evidence="11">APRT</shortName>
        <ecNumber evidence="6 11">2.4.2.7</ecNumber>
    </recommendedName>
</protein>
<evidence type="ECO:0000256" key="4">
    <source>
        <dbReference type="ARBA" id="ARBA00004659"/>
    </source>
</evidence>
<comment type="subcellular location">
    <subcellularLocation>
        <location evidence="3 11">Cytoplasm</location>
    </subcellularLocation>
</comment>
<evidence type="ECO:0000256" key="10">
    <source>
        <dbReference type="ARBA" id="ARBA00022726"/>
    </source>
</evidence>
<dbReference type="GO" id="GO:0005737">
    <property type="term" value="C:cytoplasm"/>
    <property type="evidence" value="ECO:0007669"/>
    <property type="project" value="UniProtKB-SubCell"/>
</dbReference>
<dbReference type="AlphaFoldDB" id="A0A2H9VTH7"/>
<evidence type="ECO:0000259" key="12">
    <source>
        <dbReference type="Pfam" id="PF00156"/>
    </source>
</evidence>
<keyword evidence="14" id="KW-1185">Reference proteome</keyword>
<evidence type="ECO:0000256" key="8">
    <source>
        <dbReference type="ARBA" id="ARBA00022676"/>
    </source>
</evidence>
<dbReference type="GO" id="GO:0003999">
    <property type="term" value="F:adenine phosphoribosyltransferase activity"/>
    <property type="evidence" value="ECO:0007669"/>
    <property type="project" value="UniProtKB-UniRule"/>
</dbReference>
<comment type="function">
    <text evidence="2 11">Catalyzes a salvage reaction resulting in the formation of AMP, that is energically less costly than de novo synthesis.</text>
</comment>
<dbReference type="Proteomes" id="UP000242687">
    <property type="component" value="Unassembled WGS sequence"/>
</dbReference>
<evidence type="ECO:0000256" key="5">
    <source>
        <dbReference type="ARBA" id="ARBA00008391"/>
    </source>
</evidence>
<dbReference type="InterPro" id="IPR005764">
    <property type="entry name" value="Ade_phspho_trans"/>
</dbReference>
<evidence type="ECO:0000256" key="9">
    <source>
        <dbReference type="ARBA" id="ARBA00022679"/>
    </source>
</evidence>
<keyword evidence="10 11" id="KW-0660">Purine salvage</keyword>
<keyword evidence="8 11" id="KW-0328">Glycosyltransferase</keyword>
<keyword evidence="9 11" id="KW-0808">Transferase</keyword>
<dbReference type="FunFam" id="3.40.50.2020:FF:000021">
    <property type="entry name" value="Adenine phosphoribosyltransferase"/>
    <property type="match status" value="1"/>
</dbReference>
<dbReference type="PANTHER" id="PTHR32315">
    <property type="entry name" value="ADENINE PHOSPHORIBOSYLTRANSFERASE"/>
    <property type="match status" value="1"/>
</dbReference>
<comment type="similarity">
    <text evidence="5 11">Belongs to the purine/pyrimidine phosphoribosyltransferase family.</text>
</comment>
<dbReference type="NCBIfam" id="NF002636">
    <property type="entry name" value="PRK02304.1-5"/>
    <property type="match status" value="1"/>
</dbReference>
<organism evidence="13 14">
    <name type="scientific">Mucilaginibacter auburnensis</name>
    <dbReference type="NCBI Taxonomy" id="1457233"/>
    <lineage>
        <taxon>Bacteria</taxon>
        <taxon>Pseudomonadati</taxon>
        <taxon>Bacteroidota</taxon>
        <taxon>Sphingobacteriia</taxon>
        <taxon>Sphingobacteriales</taxon>
        <taxon>Sphingobacteriaceae</taxon>
        <taxon>Mucilaginibacter</taxon>
    </lineage>
</organism>